<feature type="region of interest" description="Disordered" evidence="2">
    <location>
        <begin position="279"/>
        <end position="338"/>
    </location>
</feature>
<feature type="compositionally biased region" description="Low complexity" evidence="2">
    <location>
        <begin position="288"/>
        <end position="302"/>
    </location>
</feature>
<protein>
    <submittedName>
        <fullName evidence="5">LLM class flavin-dependent oxidoreductase</fullName>
    </submittedName>
</protein>
<gene>
    <name evidence="5" type="ORF">EAH86_10960</name>
</gene>
<sequence>MTDYGHDLQFGIFPSPDATAADLTLELSEAADVSGLDLVTIQDHPYQAKHLDAWTLLSVIAARTTSVRVALNVGNLPLRPPVVLARSVATLDRLSGGRVELGLGTGAFWDAIVAAGGTRLSPGESIESLTEAIEVIRAVWAGDGAPSVRVEGQHHRVVGLHPGPAPAHPVEIWIGAYKPRMLHLTGRLADGWLPSMGYAEPSALREMNQTIDDAARKAGRDPAAIRRLYNITPRVGAEQLAELALEEGMSTFIAPVSSLTDVHRFASEVAPAVRELVQDERDRRAAAPSPSSSSPSSPEGSPDQSAVSAVPVRGDGEATSRHTPASETEGVAAQAHSGAGAHLVEVHDGLRAELTRLRDIVEQVVDGEEQAHRARNAINELTMRQNNWTLGAYCAQYCRFVTGHHGMEDRSVFPHLRRSDPALTPVLDRLESEHLVIHDVLEQLDEALVGLVSGGSGTAELQRVVDRLSTTLLEHLSYEEVELVPALDRHGFY</sequence>
<name>A0A502CZL3_9MICO</name>
<dbReference type="CDD" id="cd01097">
    <property type="entry name" value="Tetrahydromethanopterin_reductase"/>
    <property type="match status" value="1"/>
</dbReference>
<dbReference type="OrthoDB" id="9775082at2"/>
<dbReference type="Proteomes" id="UP000317722">
    <property type="component" value="Unassembled WGS sequence"/>
</dbReference>
<comment type="caution">
    <text evidence="5">The sequence shown here is derived from an EMBL/GenBank/DDBJ whole genome shotgun (WGS) entry which is preliminary data.</text>
</comment>
<organism evidence="5 6">
    <name type="scientific">Pedococcus bigeumensis</name>
    <dbReference type="NCBI Taxonomy" id="433644"/>
    <lineage>
        <taxon>Bacteria</taxon>
        <taxon>Bacillati</taxon>
        <taxon>Actinomycetota</taxon>
        <taxon>Actinomycetes</taxon>
        <taxon>Micrococcales</taxon>
        <taxon>Intrasporangiaceae</taxon>
        <taxon>Pedococcus</taxon>
    </lineage>
</organism>
<evidence type="ECO:0000313" key="5">
    <source>
        <dbReference type="EMBL" id="TPG17266.1"/>
    </source>
</evidence>
<feature type="domain" description="Hemerythrin-like" evidence="4">
    <location>
        <begin position="342"/>
        <end position="487"/>
    </location>
</feature>
<dbReference type="EMBL" id="RCZM01000003">
    <property type="protein sequence ID" value="TPG17266.1"/>
    <property type="molecule type" value="Genomic_DNA"/>
</dbReference>
<reference evidence="5 6" key="1">
    <citation type="journal article" date="2019" name="Environ. Microbiol.">
        <title>Species interactions and distinct microbial communities in high Arctic permafrost affected cryosols are associated with the CH4 and CO2 gas fluxes.</title>
        <authorList>
            <person name="Altshuler I."/>
            <person name="Hamel J."/>
            <person name="Turney S."/>
            <person name="Magnuson E."/>
            <person name="Levesque R."/>
            <person name="Greer C."/>
            <person name="Whyte L.G."/>
        </authorList>
    </citation>
    <scope>NUCLEOTIDE SEQUENCE [LARGE SCALE GENOMIC DNA]</scope>
    <source>
        <strain evidence="5 6">S9.3A</strain>
    </source>
</reference>
<dbReference type="InterPro" id="IPR050564">
    <property type="entry name" value="F420-G6PD/mer"/>
</dbReference>
<dbReference type="SUPFAM" id="SSF51679">
    <property type="entry name" value="Bacterial luciferase-like"/>
    <property type="match status" value="1"/>
</dbReference>
<dbReference type="InterPro" id="IPR011251">
    <property type="entry name" value="Luciferase-like_dom"/>
</dbReference>
<dbReference type="GO" id="GO:0016705">
    <property type="term" value="F:oxidoreductase activity, acting on paired donors, with incorporation or reduction of molecular oxygen"/>
    <property type="evidence" value="ECO:0007669"/>
    <property type="project" value="InterPro"/>
</dbReference>
<dbReference type="Pfam" id="PF01814">
    <property type="entry name" value="Hemerythrin"/>
    <property type="match status" value="1"/>
</dbReference>
<evidence type="ECO:0000313" key="6">
    <source>
        <dbReference type="Proteomes" id="UP000317722"/>
    </source>
</evidence>
<dbReference type="Gene3D" id="1.20.120.520">
    <property type="entry name" value="nmb1532 protein domain like"/>
    <property type="match status" value="1"/>
</dbReference>
<dbReference type="Pfam" id="PF00296">
    <property type="entry name" value="Bac_luciferase"/>
    <property type="match status" value="1"/>
</dbReference>
<accession>A0A502CZL3</accession>
<evidence type="ECO:0000259" key="4">
    <source>
        <dbReference type="Pfam" id="PF01814"/>
    </source>
</evidence>
<keyword evidence="6" id="KW-1185">Reference proteome</keyword>
<dbReference type="CDD" id="cd12108">
    <property type="entry name" value="Hr-like"/>
    <property type="match status" value="1"/>
</dbReference>
<evidence type="ECO:0000256" key="2">
    <source>
        <dbReference type="SAM" id="MobiDB-lite"/>
    </source>
</evidence>
<dbReference type="Gene3D" id="3.20.20.30">
    <property type="entry name" value="Luciferase-like domain"/>
    <property type="match status" value="1"/>
</dbReference>
<evidence type="ECO:0000256" key="1">
    <source>
        <dbReference type="ARBA" id="ARBA00023002"/>
    </source>
</evidence>
<dbReference type="InterPro" id="IPR036661">
    <property type="entry name" value="Luciferase-like_sf"/>
</dbReference>
<dbReference type="InterPro" id="IPR012312">
    <property type="entry name" value="Hemerythrin-like"/>
</dbReference>
<dbReference type="PANTHER" id="PTHR43244:SF1">
    <property type="entry name" value="5,10-METHYLENETETRAHYDROMETHANOPTERIN REDUCTASE"/>
    <property type="match status" value="1"/>
</dbReference>
<keyword evidence="1" id="KW-0560">Oxidoreductase</keyword>
<dbReference type="PANTHER" id="PTHR43244">
    <property type="match status" value="1"/>
</dbReference>
<evidence type="ECO:0000259" key="3">
    <source>
        <dbReference type="Pfam" id="PF00296"/>
    </source>
</evidence>
<feature type="domain" description="Luciferase-like" evidence="3">
    <location>
        <begin position="16"/>
        <end position="272"/>
    </location>
</feature>
<proteinExistence type="predicted"/>
<dbReference type="AlphaFoldDB" id="A0A502CZL3"/>
<dbReference type="RefSeq" id="WP_140740414.1">
    <property type="nucleotide sequence ID" value="NZ_RCZM01000003.1"/>
</dbReference>